<sequence length="234" mass="27292">MIQKILTTKRCISLKNQLRIYSTAVVQNSDYIKFNNTGQIPFPKGLILDQNFIIDQQEREKCVQESKDVFRIFSNSVRGATNFKRRILNFHSKSFEKNVPEYMPTVYSFIRKAFEQGYHEHFPNTIQINQYDDDTSYSCPMHVDAKSLGPTISMISLQSTAVMDLCVDPPPNVSQEEVEKMPPQVQVLLTPGSLLVMSDQIRYEWLHGIKQQEQEWNGSKINKQERQSIVFWYQ</sequence>
<dbReference type="InterPro" id="IPR032870">
    <property type="entry name" value="ALKBH7-like"/>
</dbReference>
<feature type="domain" description="Fe2OG dioxygenase" evidence="1">
    <location>
        <begin position="122"/>
        <end position="234"/>
    </location>
</feature>
<dbReference type="AlphaFoldDB" id="A0AAW2ZHY9"/>
<dbReference type="GO" id="GO:0006631">
    <property type="term" value="P:fatty acid metabolic process"/>
    <property type="evidence" value="ECO:0007669"/>
    <property type="project" value="TreeGrafter"/>
</dbReference>
<dbReference type="PANTHER" id="PTHR21052">
    <property type="entry name" value="SPERMATOGENESIS ASSOCIATED 11-RELATED"/>
    <property type="match status" value="1"/>
</dbReference>
<dbReference type="Proteomes" id="UP001431209">
    <property type="component" value="Unassembled WGS sequence"/>
</dbReference>
<dbReference type="InterPro" id="IPR037151">
    <property type="entry name" value="AlkB-like_sf"/>
</dbReference>
<proteinExistence type="predicted"/>
<organism evidence="2 3">
    <name type="scientific">Acrasis kona</name>
    <dbReference type="NCBI Taxonomy" id="1008807"/>
    <lineage>
        <taxon>Eukaryota</taxon>
        <taxon>Discoba</taxon>
        <taxon>Heterolobosea</taxon>
        <taxon>Tetramitia</taxon>
        <taxon>Eutetramitia</taxon>
        <taxon>Acrasidae</taxon>
        <taxon>Acrasis</taxon>
    </lineage>
</organism>
<reference evidence="2 3" key="1">
    <citation type="submission" date="2024-03" db="EMBL/GenBank/DDBJ databases">
        <title>The Acrasis kona genome and developmental transcriptomes reveal deep origins of eukaryotic multicellular pathways.</title>
        <authorList>
            <person name="Sheikh S."/>
            <person name="Fu C.-J."/>
            <person name="Brown M.W."/>
            <person name="Baldauf S.L."/>
        </authorList>
    </citation>
    <scope>NUCLEOTIDE SEQUENCE [LARGE SCALE GENOMIC DNA]</scope>
    <source>
        <strain evidence="2 3">ATCC MYA-3509</strain>
    </source>
</reference>
<evidence type="ECO:0000313" key="2">
    <source>
        <dbReference type="EMBL" id="KAL0488968.1"/>
    </source>
</evidence>
<comment type="caution">
    <text evidence="2">The sequence shown here is derived from an EMBL/GenBank/DDBJ whole genome shotgun (WGS) entry which is preliminary data.</text>
</comment>
<accession>A0AAW2ZHY9</accession>
<dbReference type="GO" id="GO:0006974">
    <property type="term" value="P:DNA damage response"/>
    <property type="evidence" value="ECO:0007669"/>
    <property type="project" value="InterPro"/>
</dbReference>
<dbReference type="Gene3D" id="2.60.120.590">
    <property type="entry name" value="Alpha-ketoglutarate-dependent dioxygenase AlkB-like"/>
    <property type="match status" value="1"/>
</dbReference>
<protein>
    <submittedName>
        <fullName evidence="2">Alkylated DNA repair protein</fullName>
    </submittedName>
</protein>
<dbReference type="PROSITE" id="PS51471">
    <property type="entry name" value="FE2OG_OXY"/>
    <property type="match status" value="1"/>
</dbReference>
<dbReference type="GO" id="GO:0005759">
    <property type="term" value="C:mitochondrial matrix"/>
    <property type="evidence" value="ECO:0007669"/>
    <property type="project" value="TreeGrafter"/>
</dbReference>
<keyword evidence="3" id="KW-1185">Reference proteome</keyword>
<dbReference type="InterPro" id="IPR027450">
    <property type="entry name" value="AlkB-like"/>
</dbReference>
<evidence type="ECO:0000313" key="3">
    <source>
        <dbReference type="Proteomes" id="UP001431209"/>
    </source>
</evidence>
<gene>
    <name evidence="2" type="ORF">AKO1_013469</name>
</gene>
<dbReference type="EMBL" id="JAOPGA020001503">
    <property type="protein sequence ID" value="KAL0488968.1"/>
    <property type="molecule type" value="Genomic_DNA"/>
</dbReference>
<dbReference type="InterPro" id="IPR005123">
    <property type="entry name" value="Oxoglu/Fe-dep_dioxygenase_dom"/>
</dbReference>
<evidence type="ECO:0000259" key="1">
    <source>
        <dbReference type="PROSITE" id="PS51471"/>
    </source>
</evidence>
<dbReference type="PANTHER" id="PTHR21052:SF0">
    <property type="entry name" value="ALPHA-KETOGLUTARATE-DEPENDENT DIOXYGENASE ALKB HOMOLOG 7, MITOCHONDRIAL"/>
    <property type="match status" value="1"/>
</dbReference>
<dbReference type="Pfam" id="PF13532">
    <property type="entry name" value="2OG-FeII_Oxy_2"/>
    <property type="match status" value="1"/>
</dbReference>
<name>A0AAW2ZHY9_9EUKA</name>
<dbReference type="SUPFAM" id="SSF51197">
    <property type="entry name" value="Clavaminate synthase-like"/>
    <property type="match status" value="1"/>
</dbReference>